<feature type="transmembrane region" description="Helical" evidence="1">
    <location>
        <begin position="96"/>
        <end position="116"/>
    </location>
</feature>
<keyword evidence="1" id="KW-0472">Membrane</keyword>
<accession>A0A126V0F6</accession>
<dbReference type="KEGG" id="hat:RC74_11525"/>
<keyword evidence="1" id="KW-1133">Transmembrane helix</keyword>
<dbReference type="Proteomes" id="UP000070371">
    <property type="component" value="Chromosome"/>
</dbReference>
<name>A0A126V0F6_9RHOB</name>
<organism evidence="2 3">
    <name type="scientific">Falsihalocynthiibacter arcticus</name>
    <dbReference type="NCBI Taxonomy" id="1579316"/>
    <lineage>
        <taxon>Bacteria</taxon>
        <taxon>Pseudomonadati</taxon>
        <taxon>Pseudomonadota</taxon>
        <taxon>Alphaproteobacteria</taxon>
        <taxon>Rhodobacterales</taxon>
        <taxon>Roseobacteraceae</taxon>
        <taxon>Falsihalocynthiibacter</taxon>
    </lineage>
</organism>
<keyword evidence="1" id="KW-0812">Transmembrane</keyword>
<proteinExistence type="predicted"/>
<evidence type="ECO:0000313" key="3">
    <source>
        <dbReference type="Proteomes" id="UP000070371"/>
    </source>
</evidence>
<evidence type="ECO:0000313" key="2">
    <source>
        <dbReference type="EMBL" id="AML51811.1"/>
    </source>
</evidence>
<dbReference type="AlphaFoldDB" id="A0A126V0F6"/>
<gene>
    <name evidence="2" type="ORF">RC74_11525</name>
</gene>
<protein>
    <submittedName>
        <fullName evidence="2">Uncharacterized protein</fullName>
    </submittedName>
</protein>
<dbReference type="EMBL" id="CP014327">
    <property type="protein sequence ID" value="AML51811.1"/>
    <property type="molecule type" value="Genomic_DNA"/>
</dbReference>
<feature type="transmembrane region" description="Helical" evidence="1">
    <location>
        <begin position="128"/>
        <end position="149"/>
    </location>
</feature>
<keyword evidence="3" id="KW-1185">Reference proteome</keyword>
<sequence length="174" mass="18599">MLGLGLLVGSFPPLRARWPLGVFLVSMIVGMLVSSLIGESNLAMFATTFAACALAALAPGHLLPLAIAFTAIGGIWMGSISLADPGPLRDRTITTLGAFIGANLGLLFIFGISDFVRNRYTWPSVPTAFRIVAAWVGAISLLMLALLFAPERTFVYFVAKVLFPRWSQLVDATL</sequence>
<feature type="transmembrane region" description="Helical" evidence="1">
    <location>
        <begin position="20"/>
        <end position="37"/>
    </location>
</feature>
<feature type="transmembrane region" description="Helical" evidence="1">
    <location>
        <begin position="49"/>
        <end position="76"/>
    </location>
</feature>
<reference evidence="2 3" key="1">
    <citation type="submission" date="2016-02" db="EMBL/GenBank/DDBJ databases">
        <title>Complete genome sequence of Halocynthiibacter arcticus PAMC 20958t from arctic marine sediment.</title>
        <authorList>
            <person name="Lee Y.M."/>
            <person name="Baek K."/>
            <person name="Lee H.K."/>
            <person name="Shin S.C."/>
        </authorList>
    </citation>
    <scope>NUCLEOTIDE SEQUENCE [LARGE SCALE GENOMIC DNA]</scope>
    <source>
        <strain evidence="2">PAMC 20958</strain>
    </source>
</reference>
<evidence type="ECO:0000256" key="1">
    <source>
        <dbReference type="SAM" id="Phobius"/>
    </source>
</evidence>